<name>A0A815P955_ADIRI</name>
<sequence length="1425" mass="165886">MDRCNRTGQQLANLNLFDTETNDEHVKRNQILSTRVYIFLLLLSLFLHTLYLSLTSQSILMAINKPKIKEYQKLQEKYSDSLQCPCERIAISYEEFINSTVRFHEICTSDFVSQRWIDYLFFENISYLHRLDFRRSAPAKFQLLRTLCQQAEIIVEDHLEELYSKKLITNNLISSDSFNLQVDAFIDVYKRNVVPSLGDTSELIRMIIINNGLSSAIETLYNWQYEFIGSIFHPELANTNKKFECYSSKGTTHLLPEGIYANITHPPYNNAITPIFRVPGMNVGCKPVESLMESTNECLFLQQCLDLVIPYMYHSSLKNSSFTILYQSLSTWNATIKKLTEGSFIEHWIVKKSYEKYFTSCQPVFCQYTVVRKRSLTEISVALITLYGGLEAVLRLIILHAITFIRRKKRQQPADANTTRIIFTVYTATEYQPQTRQFPNPKQADFERLKNMSLNGFHCSCSKITIKHSAFISFNPIYHQICSSVFASNLWNNYEGIWILDFASFIIDFRTSSGRFFSFLFSLCQSSKRTVENNLQRFSLTELVTSDVMDEDQFDHNMISLIRSFIIQTQQTFQEQTSLIENVISGNKILVGLGQQYYSEYDTSNSKKSFFPRNNTGCFCATRLACQVQVNFEDRDEPSIPLLGIYDGCYIFDSFLQSTGECFYSEACIILIKSRLRHEFELYDRVEPLQYDETSQYRINDTFEKLVMNLFIEKWNEKYSYRSYYSQCNPSHCSYTIQQRLSLIPILTTVISFYGGLKLILRILVPNLIILIRSKARQQPGKNFRFIVSDCEKNLLTDLPFLAISIFNRIHQSIQLLKTKIIHLNFFRNQSTNQEKIRQQLFSTRLYIIVFIIALIILVLYTSVKNKNHVISIKIKDLDHYERLQKQYPSTLSCPCTRIAIEHKQFIQLHPKFHPVCSSDFVNQLWFNFLHLDDDVRDHHPRSIATSQFQSLSYLCNLTKETVDNRLIEFHSGKIITNQIMPRELFKNEIRSIADSLKKSTPRTFKRTLDMTREIIHGNFFMTVLQTNWKFVVFETDGHSPLFTKPVTYRNGSCACGKSSKCTESYGNNGLLVGCYPLDSLLQSSLKCFYNRTCLESIQEAFRPGSDKNIFEVLSTDNRSSTDETVQEMVDRLFVNEWTINDSCIGKKVCLFIGFVFNACNSYRRQASLTVPLTHRNVDMYFVADKNNKHYRQIRGGAMGSAFTQLHHSIYERYIDDIFMTTDQSIEEINIELEKANNKGINIKLSTCINTSVHFLDVTVSNESGQLRTVIYHKPTTEPYVLPYTSDHPRHDYRNIPYAALLRAARICSNVEDFHSECIGIDVSLLLNKYAPGFITEQFQRFFQLSKDAYQRLHKIFLYQSTRRENKLNIMMYNPLENPLVLQSKLRNKEVMYIRYLFDSNITNGLLKSILQLVETLLCLSEFTT</sequence>
<dbReference type="InterPro" id="IPR058912">
    <property type="entry name" value="HTH_animal"/>
</dbReference>
<feature type="domain" description="Helix-turn-helix" evidence="2">
    <location>
        <begin position="1280"/>
        <end position="1340"/>
    </location>
</feature>
<organism evidence="3 4">
    <name type="scientific">Adineta ricciae</name>
    <name type="common">Rotifer</name>
    <dbReference type="NCBI Taxonomy" id="249248"/>
    <lineage>
        <taxon>Eukaryota</taxon>
        <taxon>Metazoa</taxon>
        <taxon>Spiralia</taxon>
        <taxon>Gnathifera</taxon>
        <taxon>Rotifera</taxon>
        <taxon>Eurotatoria</taxon>
        <taxon>Bdelloidea</taxon>
        <taxon>Adinetida</taxon>
        <taxon>Adinetidae</taxon>
        <taxon>Adineta</taxon>
    </lineage>
</organism>
<gene>
    <name evidence="3" type="ORF">EDS130_LOCUS39198</name>
</gene>
<evidence type="ECO:0000256" key="1">
    <source>
        <dbReference type="SAM" id="Phobius"/>
    </source>
</evidence>
<evidence type="ECO:0000259" key="2">
    <source>
        <dbReference type="Pfam" id="PF26215"/>
    </source>
</evidence>
<dbReference type="PANTHER" id="PTHR21301:SF10">
    <property type="entry name" value="REVERSE TRANSCRIPTASE DOMAIN-CONTAINING PROTEIN"/>
    <property type="match status" value="1"/>
</dbReference>
<evidence type="ECO:0000313" key="3">
    <source>
        <dbReference type="EMBL" id="CAF1445841.1"/>
    </source>
</evidence>
<dbReference type="Proteomes" id="UP000663852">
    <property type="component" value="Unassembled WGS sequence"/>
</dbReference>
<protein>
    <recommendedName>
        <fullName evidence="2">Helix-turn-helix domain-containing protein</fullName>
    </recommendedName>
</protein>
<dbReference type="PANTHER" id="PTHR21301">
    <property type="entry name" value="REVERSE TRANSCRIPTASE"/>
    <property type="match status" value="1"/>
</dbReference>
<feature type="transmembrane region" description="Helical" evidence="1">
    <location>
        <begin position="846"/>
        <end position="864"/>
    </location>
</feature>
<keyword evidence="1" id="KW-1133">Transmembrane helix</keyword>
<keyword evidence="1" id="KW-0472">Membrane</keyword>
<feature type="transmembrane region" description="Helical" evidence="1">
    <location>
        <begin position="36"/>
        <end position="63"/>
    </location>
</feature>
<dbReference type="EMBL" id="CAJNOJ010000430">
    <property type="protein sequence ID" value="CAF1445841.1"/>
    <property type="molecule type" value="Genomic_DNA"/>
</dbReference>
<dbReference type="OrthoDB" id="10025388at2759"/>
<feature type="transmembrane region" description="Helical" evidence="1">
    <location>
        <begin position="743"/>
        <end position="765"/>
    </location>
</feature>
<proteinExistence type="predicted"/>
<accession>A0A815P955</accession>
<evidence type="ECO:0000313" key="4">
    <source>
        <dbReference type="Proteomes" id="UP000663852"/>
    </source>
</evidence>
<reference evidence="3" key="1">
    <citation type="submission" date="2021-02" db="EMBL/GenBank/DDBJ databases">
        <authorList>
            <person name="Nowell W R."/>
        </authorList>
    </citation>
    <scope>NUCLEOTIDE SEQUENCE</scope>
</reference>
<keyword evidence="1" id="KW-0812">Transmembrane</keyword>
<comment type="caution">
    <text evidence="3">The sequence shown here is derived from an EMBL/GenBank/DDBJ whole genome shotgun (WGS) entry which is preliminary data.</text>
</comment>
<dbReference type="Pfam" id="PF26215">
    <property type="entry name" value="HTH_animal"/>
    <property type="match status" value="1"/>
</dbReference>